<reference evidence="1" key="1">
    <citation type="journal article" date="2023" name="G3 (Bethesda)">
        <title>A reference genome for the long-term kleptoplast-retaining sea slug Elysia crispata morphotype clarki.</title>
        <authorList>
            <person name="Eastman K.E."/>
            <person name="Pendleton A.L."/>
            <person name="Shaikh M.A."/>
            <person name="Suttiyut T."/>
            <person name="Ogas R."/>
            <person name="Tomko P."/>
            <person name="Gavelis G."/>
            <person name="Widhalm J.R."/>
            <person name="Wisecaver J.H."/>
        </authorList>
    </citation>
    <scope>NUCLEOTIDE SEQUENCE</scope>
    <source>
        <strain evidence="1">ECLA1</strain>
    </source>
</reference>
<sequence length="71" mass="7511">MCPDWYSAKLCNCSSCPESYCPPGIELVIATFAPNGIVEQLIGILGGSQLTSLRQGGIRQPLVDGVDVTVQ</sequence>
<protein>
    <submittedName>
        <fullName evidence="1">Uncharacterized protein</fullName>
    </submittedName>
</protein>
<comment type="caution">
    <text evidence="1">The sequence shown here is derived from an EMBL/GenBank/DDBJ whole genome shotgun (WGS) entry which is preliminary data.</text>
</comment>
<proteinExistence type="predicted"/>
<accession>A0AAE1AP20</accession>
<dbReference type="AlphaFoldDB" id="A0AAE1AP20"/>
<evidence type="ECO:0000313" key="1">
    <source>
        <dbReference type="EMBL" id="KAK3791364.1"/>
    </source>
</evidence>
<name>A0AAE1AP20_9GAST</name>
<keyword evidence="2" id="KW-1185">Reference proteome</keyword>
<organism evidence="1 2">
    <name type="scientific">Elysia crispata</name>
    <name type="common">lettuce slug</name>
    <dbReference type="NCBI Taxonomy" id="231223"/>
    <lineage>
        <taxon>Eukaryota</taxon>
        <taxon>Metazoa</taxon>
        <taxon>Spiralia</taxon>
        <taxon>Lophotrochozoa</taxon>
        <taxon>Mollusca</taxon>
        <taxon>Gastropoda</taxon>
        <taxon>Heterobranchia</taxon>
        <taxon>Euthyneura</taxon>
        <taxon>Panpulmonata</taxon>
        <taxon>Sacoglossa</taxon>
        <taxon>Placobranchoidea</taxon>
        <taxon>Plakobranchidae</taxon>
        <taxon>Elysia</taxon>
    </lineage>
</organism>
<dbReference type="EMBL" id="JAWDGP010001473">
    <property type="protein sequence ID" value="KAK3791364.1"/>
    <property type="molecule type" value="Genomic_DNA"/>
</dbReference>
<gene>
    <name evidence="1" type="ORF">RRG08_012546</name>
</gene>
<dbReference type="Proteomes" id="UP001283361">
    <property type="component" value="Unassembled WGS sequence"/>
</dbReference>
<evidence type="ECO:0000313" key="2">
    <source>
        <dbReference type="Proteomes" id="UP001283361"/>
    </source>
</evidence>